<feature type="compositionally biased region" description="Polar residues" evidence="1">
    <location>
        <begin position="1"/>
        <end position="22"/>
    </location>
</feature>
<feature type="compositionally biased region" description="Polar residues" evidence="1">
    <location>
        <begin position="107"/>
        <end position="117"/>
    </location>
</feature>
<dbReference type="AlphaFoldDB" id="A0A8H5NGJ4"/>
<feature type="compositionally biased region" description="Basic and acidic residues" evidence="1">
    <location>
        <begin position="91"/>
        <end position="103"/>
    </location>
</feature>
<accession>A0A8H5NGJ4</accession>
<dbReference type="Proteomes" id="UP000544095">
    <property type="component" value="Unassembled WGS sequence"/>
</dbReference>
<evidence type="ECO:0000313" key="2">
    <source>
        <dbReference type="EMBL" id="KAF5565477.1"/>
    </source>
</evidence>
<feature type="compositionally biased region" description="Basic and acidic residues" evidence="1">
    <location>
        <begin position="38"/>
        <end position="69"/>
    </location>
</feature>
<organism evidence="2 3">
    <name type="scientific">Fusarium pseudoanthophilum</name>
    <dbReference type="NCBI Taxonomy" id="48495"/>
    <lineage>
        <taxon>Eukaryota</taxon>
        <taxon>Fungi</taxon>
        <taxon>Dikarya</taxon>
        <taxon>Ascomycota</taxon>
        <taxon>Pezizomycotina</taxon>
        <taxon>Sordariomycetes</taxon>
        <taxon>Hypocreomycetidae</taxon>
        <taxon>Hypocreales</taxon>
        <taxon>Nectriaceae</taxon>
        <taxon>Fusarium</taxon>
        <taxon>Fusarium fujikuroi species complex</taxon>
    </lineage>
</organism>
<dbReference type="EMBL" id="JAAOAR010001474">
    <property type="protein sequence ID" value="KAF5565477.1"/>
    <property type="molecule type" value="Genomic_DNA"/>
</dbReference>
<proteinExistence type="predicted"/>
<evidence type="ECO:0000256" key="1">
    <source>
        <dbReference type="SAM" id="MobiDB-lite"/>
    </source>
</evidence>
<protein>
    <submittedName>
        <fullName evidence="2">Uncharacterized protein</fullName>
    </submittedName>
</protein>
<keyword evidence="3" id="KW-1185">Reference proteome</keyword>
<reference evidence="2 3" key="1">
    <citation type="submission" date="2020-05" db="EMBL/GenBank/DDBJ databases">
        <title>Identification and distribution of gene clusters putatively required for synthesis of sphingolipid metabolism inhibitors in phylogenetically diverse species of the filamentous fungus Fusarium.</title>
        <authorList>
            <person name="Kim H.-S."/>
            <person name="Busman M."/>
            <person name="Brown D.W."/>
            <person name="Divon H."/>
            <person name="Uhlig S."/>
            <person name="Proctor R.H."/>
        </authorList>
    </citation>
    <scope>NUCLEOTIDE SEQUENCE [LARGE SCALE GENOMIC DNA]</scope>
    <source>
        <strain evidence="2 3">NRRL 25211</strain>
    </source>
</reference>
<gene>
    <name evidence="2" type="ORF">FPANT_14153</name>
</gene>
<sequence length="270" mass="30143">MPINPQPATLATNTDKTLTPQDVVSGREGLLRHKPTVKCKDTDNGLRGGKSEQGTDKLKTPLDRGKFYESGKPLHKINGTVSNGTNNDTKPNGKPDLTSKVEPKVQSGDSNPKSNSTNAYKKALEWHSKRCFGTYQFGKHKDIYPISQQNYGGFACPETESKMIKKNDSSTFISYQRWIYGAPYLYNVYWKDFCELENGKTEQDVTDPLEEGWEPGARVCQESLTKAYRGCDNKGTGGSLQAGCLVYEFQARDKDKKAVPLPWFREGIPV</sequence>
<feature type="compositionally biased region" description="Polar residues" evidence="1">
    <location>
        <begin position="79"/>
        <end position="90"/>
    </location>
</feature>
<evidence type="ECO:0000313" key="3">
    <source>
        <dbReference type="Proteomes" id="UP000544095"/>
    </source>
</evidence>
<name>A0A8H5NGJ4_9HYPO</name>
<feature type="region of interest" description="Disordered" evidence="1">
    <location>
        <begin position="1"/>
        <end position="117"/>
    </location>
</feature>
<comment type="caution">
    <text evidence="2">The sequence shown here is derived from an EMBL/GenBank/DDBJ whole genome shotgun (WGS) entry which is preliminary data.</text>
</comment>